<dbReference type="AlphaFoldDB" id="A0A365KK11"/>
<reference evidence="1 2" key="1">
    <citation type="submission" date="2018-06" db="EMBL/GenBank/DDBJ databases">
        <title>The draft genome sequences of strains SCU63 and S1.</title>
        <authorList>
            <person name="Gan L."/>
        </authorList>
    </citation>
    <scope>NUCLEOTIDE SEQUENCE [LARGE SCALE GENOMIC DNA]</scope>
    <source>
        <strain evidence="1 2">SCU63</strain>
    </source>
</reference>
<sequence length="158" mass="18633">MKKATTNIFDNFPNLEDYIFENEKITDASKLTQHEKAMVSLARFFEFNEAFDLNQLFREVDPEWIPFALDQLQTYFYEDTYLTKKQKPLMIKDSADLLNQTAFAELMNAHGFNMNSKKIHMHRKRGKLPKETLVISGHPYWLKEEAERYIAASQKADD</sequence>
<protein>
    <submittedName>
        <fullName evidence="1">Uncharacterized protein</fullName>
    </submittedName>
</protein>
<evidence type="ECO:0000313" key="1">
    <source>
        <dbReference type="EMBL" id="RAZ73480.1"/>
    </source>
</evidence>
<evidence type="ECO:0000313" key="2">
    <source>
        <dbReference type="Proteomes" id="UP000251002"/>
    </source>
</evidence>
<dbReference type="Proteomes" id="UP000251002">
    <property type="component" value="Unassembled WGS sequence"/>
</dbReference>
<accession>A0A365KK11</accession>
<proteinExistence type="predicted"/>
<keyword evidence="2" id="KW-1185">Reference proteome</keyword>
<dbReference type="RefSeq" id="WP_112224877.1">
    <property type="nucleotide sequence ID" value="NZ_QLZR01000010.1"/>
</dbReference>
<name>A0A365KK11_9BACL</name>
<gene>
    <name evidence="1" type="ORF">DP120_17260</name>
</gene>
<organism evidence="1 2">
    <name type="scientific">Planococcus halotolerans</name>
    <dbReference type="NCBI Taxonomy" id="2233542"/>
    <lineage>
        <taxon>Bacteria</taxon>
        <taxon>Bacillati</taxon>
        <taxon>Bacillota</taxon>
        <taxon>Bacilli</taxon>
        <taxon>Bacillales</taxon>
        <taxon>Caryophanaceae</taxon>
        <taxon>Planococcus</taxon>
    </lineage>
</organism>
<dbReference type="EMBL" id="QLZR01000010">
    <property type="protein sequence ID" value="RAZ73480.1"/>
    <property type="molecule type" value="Genomic_DNA"/>
</dbReference>
<comment type="caution">
    <text evidence="1">The sequence shown here is derived from an EMBL/GenBank/DDBJ whole genome shotgun (WGS) entry which is preliminary data.</text>
</comment>